<dbReference type="GO" id="GO:0006302">
    <property type="term" value="P:double-strand break repair"/>
    <property type="evidence" value="ECO:0007669"/>
    <property type="project" value="InterPro"/>
</dbReference>
<keyword evidence="7" id="KW-1185">Reference proteome</keyword>
<dbReference type="SUPFAM" id="SSF52540">
    <property type="entry name" value="P-loop containing nucleoside triphosphate hydrolases"/>
    <property type="match status" value="1"/>
</dbReference>
<dbReference type="Pfam" id="PF13476">
    <property type="entry name" value="AAA_23"/>
    <property type="match status" value="1"/>
</dbReference>
<evidence type="ECO:0000256" key="4">
    <source>
        <dbReference type="SAM" id="Coils"/>
    </source>
</evidence>
<dbReference type="GO" id="GO:0016887">
    <property type="term" value="F:ATP hydrolysis activity"/>
    <property type="evidence" value="ECO:0007669"/>
    <property type="project" value="InterPro"/>
</dbReference>
<feature type="domain" description="Rad50/SbcC-type AAA" evidence="5">
    <location>
        <begin position="6"/>
        <end position="306"/>
    </location>
</feature>
<dbReference type="RefSeq" id="WP_012065196.1">
    <property type="nucleotide sequence ID" value="NC_009633.1"/>
</dbReference>
<feature type="coiled-coil region" evidence="4">
    <location>
        <begin position="658"/>
        <end position="809"/>
    </location>
</feature>
<accession>A6TVN0</accession>
<keyword evidence="4" id="KW-0175">Coiled coil</keyword>
<feature type="coiled-coil region" evidence="4">
    <location>
        <begin position="520"/>
        <end position="568"/>
    </location>
</feature>
<evidence type="ECO:0000256" key="3">
    <source>
        <dbReference type="ARBA" id="ARBA00013368"/>
    </source>
</evidence>
<dbReference type="eggNOG" id="COG0419">
    <property type="taxonomic scope" value="Bacteria"/>
</dbReference>
<protein>
    <recommendedName>
        <fullName evidence="3">Nuclease SbcCD subunit C</fullName>
    </recommendedName>
</protein>
<dbReference type="KEGG" id="amt:Amet_4167"/>
<evidence type="ECO:0000256" key="2">
    <source>
        <dbReference type="ARBA" id="ARBA00011322"/>
    </source>
</evidence>
<dbReference type="STRING" id="293826.Amet_4167"/>
<feature type="coiled-coil region" evidence="4">
    <location>
        <begin position="251"/>
        <end position="374"/>
    </location>
</feature>
<dbReference type="Gene3D" id="3.40.50.300">
    <property type="entry name" value="P-loop containing nucleotide triphosphate hydrolases"/>
    <property type="match status" value="2"/>
</dbReference>
<sequence length="1174" mass="135728">MRPSLLKIKGINSFNGEQVIEFNRLVEKGLFGIFGPTGSGKSSILDAITLVLYGNISRDSKEFINTEVDRGEVSFEFEILDGKRRRTYRLERGIKRKKNGGIETTVARMMELEVDGIKILAEGVTNVNQEVMRVIGLSADDFTRSVVLPQGKFSEFLKLTGRERRNMLERIFGLEQYGKTIMDKISTQRKKYDVKRIDLEGQLKGYEGITGDYYKEVAEHLNLLLGEEQLLKVEILKLDKEYQQGKKTWELQEERRGYEAIKKTLEEKKSEIEENRNQFEMGRKSNLLKPYLTNLKTIEEKINENKINLEKLETDLPRVNEKLKEVQENHQKSLVYKEEQFPSLIAKVESCKQAEEMEEQNQLLIKEIKALEELYAYHYKESQEKAKGLEKLKVKRIEGKEKITEIEKYLEAIYIESHIREGLEQGYSLEKDMERVLLEKKENETMLVALSKVIEENKIKLKEKTQIKEGLEAGLSTFVEAQKHLEQSPLKEENIVFTNKMELEKRKQQLITLRDHTTQRSTLVKVLEALLRDKTQLENNKEAYITKIREAESGFETLKVEVKKIEMESVAANLAQHLHQGDSCPVCGSKEHPHPAEGKAEALLIEKNNELGKSETKLLELKEEKTKIDISLAQVDKEGDMKKTSLEEIEKLVGNQSLEDFRKEVDGLEIELIKVIKEREAYTNNKTKTEAEIEKHKEGINSNNTLLTKLNIEIQKDSESHETLINKIQKLRKNSNEISSSIEKLKEGLKIENIVVEYNQMKGLDKERWKKEKELKDLREIVEIENHQREALEEGLHSLNLEIAKNKQQLDGNKQHLNMSIEKIKKLVEDNNPKTYRVTLENRMKEVEETEKNLKVRVEKGSALQQKMVEEKAIAENNRVNLESEYSLKKQELEKMTQDQGFNSLEEIEKYVIIEEELERLEKQIITYDDDVKNINHNIGRINKALEGNCLTQEMWEQIQALLTEKKQVQEKMSKEIGESQQIVKDVKVKLENIKELKKKEKKITHKLDILLELSKMLEGNKFVEYVAINQLKYIAREASKWLKEITRGRYALELDSSGNFVMRDDFNGGIRRATNTLSGGETFLTSLALALALSSHIQLKGSVPLEFFFLDEGFGTLDSELLEIVMNALERLHSEKLSVGIISHVEELKNRVPIKLMVSPPIYGGEGTTIKII</sequence>
<dbReference type="Pfam" id="PF13558">
    <property type="entry name" value="SbcC_Walker_B"/>
    <property type="match status" value="1"/>
</dbReference>
<evidence type="ECO:0000259" key="5">
    <source>
        <dbReference type="Pfam" id="PF13476"/>
    </source>
</evidence>
<evidence type="ECO:0000313" key="7">
    <source>
        <dbReference type="Proteomes" id="UP000001572"/>
    </source>
</evidence>
<dbReference type="OrthoDB" id="9795626at2"/>
<comment type="subunit">
    <text evidence="2">Heterodimer of SbcC and SbcD.</text>
</comment>
<dbReference type="HOGENOM" id="CLU_004785_1_2_9"/>
<proteinExistence type="inferred from homology"/>
<dbReference type="AlphaFoldDB" id="A6TVN0"/>
<organism evidence="6 7">
    <name type="scientific">Alkaliphilus metalliredigens (strain QYMF)</name>
    <dbReference type="NCBI Taxonomy" id="293826"/>
    <lineage>
        <taxon>Bacteria</taxon>
        <taxon>Bacillati</taxon>
        <taxon>Bacillota</taxon>
        <taxon>Clostridia</taxon>
        <taxon>Peptostreptococcales</taxon>
        <taxon>Natronincolaceae</taxon>
        <taxon>Alkaliphilus</taxon>
    </lineage>
</organism>
<evidence type="ECO:0000256" key="1">
    <source>
        <dbReference type="ARBA" id="ARBA00006930"/>
    </source>
</evidence>
<feature type="coiled-coil region" evidence="4">
    <location>
        <begin position="837"/>
        <end position="1014"/>
    </location>
</feature>
<name>A6TVN0_ALKMQ</name>
<comment type="similarity">
    <text evidence="1">Belongs to the SMC family. SbcC subfamily.</text>
</comment>
<evidence type="ECO:0000313" key="6">
    <source>
        <dbReference type="EMBL" id="ABR50248.1"/>
    </source>
</evidence>
<dbReference type="EMBL" id="CP000724">
    <property type="protein sequence ID" value="ABR50248.1"/>
    <property type="molecule type" value="Genomic_DNA"/>
</dbReference>
<dbReference type="PANTHER" id="PTHR32114">
    <property type="entry name" value="ABC TRANSPORTER ABCH.3"/>
    <property type="match status" value="1"/>
</dbReference>
<gene>
    <name evidence="6" type="ordered locus">Amet_4167</name>
</gene>
<dbReference type="InterPro" id="IPR038729">
    <property type="entry name" value="Rad50/SbcC_AAA"/>
</dbReference>
<reference evidence="7" key="1">
    <citation type="journal article" date="2016" name="Genome Announc.">
        <title>Complete genome sequence of Alkaliphilus metalliredigens strain QYMF, an alkaliphilic and metal-reducing bacterium isolated from borax-contaminated leachate ponds.</title>
        <authorList>
            <person name="Hwang C."/>
            <person name="Copeland A."/>
            <person name="Lucas S."/>
            <person name="Lapidus A."/>
            <person name="Barry K."/>
            <person name="Detter J.C."/>
            <person name="Glavina Del Rio T."/>
            <person name="Hammon N."/>
            <person name="Israni S."/>
            <person name="Dalin E."/>
            <person name="Tice H."/>
            <person name="Pitluck S."/>
            <person name="Chertkov O."/>
            <person name="Brettin T."/>
            <person name="Bruce D."/>
            <person name="Han C."/>
            <person name="Schmutz J."/>
            <person name="Larimer F."/>
            <person name="Land M.L."/>
            <person name="Hauser L."/>
            <person name="Kyrpides N."/>
            <person name="Mikhailova N."/>
            <person name="Ye Q."/>
            <person name="Zhou J."/>
            <person name="Richardson P."/>
            <person name="Fields M.W."/>
        </authorList>
    </citation>
    <scope>NUCLEOTIDE SEQUENCE [LARGE SCALE GENOMIC DNA]</scope>
    <source>
        <strain evidence="7">QYMF</strain>
    </source>
</reference>
<dbReference type="PANTHER" id="PTHR32114:SF2">
    <property type="entry name" value="ABC TRANSPORTER ABCH.3"/>
    <property type="match status" value="1"/>
</dbReference>
<dbReference type="Proteomes" id="UP000001572">
    <property type="component" value="Chromosome"/>
</dbReference>
<dbReference type="InterPro" id="IPR027417">
    <property type="entry name" value="P-loop_NTPase"/>
</dbReference>